<dbReference type="AlphaFoldDB" id="A0A3M7S2M5"/>
<evidence type="ECO:0000313" key="2">
    <source>
        <dbReference type="Proteomes" id="UP000276133"/>
    </source>
</evidence>
<organism evidence="1 2">
    <name type="scientific">Brachionus plicatilis</name>
    <name type="common">Marine rotifer</name>
    <name type="synonym">Brachionus muelleri</name>
    <dbReference type="NCBI Taxonomy" id="10195"/>
    <lineage>
        <taxon>Eukaryota</taxon>
        <taxon>Metazoa</taxon>
        <taxon>Spiralia</taxon>
        <taxon>Gnathifera</taxon>
        <taxon>Rotifera</taxon>
        <taxon>Eurotatoria</taxon>
        <taxon>Monogononta</taxon>
        <taxon>Pseudotrocha</taxon>
        <taxon>Ploima</taxon>
        <taxon>Brachionidae</taxon>
        <taxon>Brachionus</taxon>
    </lineage>
</organism>
<keyword evidence="2" id="KW-1185">Reference proteome</keyword>
<proteinExistence type="predicted"/>
<dbReference type="EMBL" id="REGN01002155">
    <property type="protein sequence ID" value="RNA29909.1"/>
    <property type="molecule type" value="Genomic_DNA"/>
</dbReference>
<protein>
    <submittedName>
        <fullName evidence="1">Uncharacterized protein</fullName>
    </submittedName>
</protein>
<dbReference type="Proteomes" id="UP000276133">
    <property type="component" value="Unassembled WGS sequence"/>
</dbReference>
<accession>A0A3M7S2M5</accession>
<reference evidence="1 2" key="1">
    <citation type="journal article" date="2018" name="Sci. Rep.">
        <title>Genomic signatures of local adaptation to the degree of environmental predictability in rotifers.</title>
        <authorList>
            <person name="Franch-Gras L."/>
            <person name="Hahn C."/>
            <person name="Garcia-Roger E.M."/>
            <person name="Carmona M.J."/>
            <person name="Serra M."/>
            <person name="Gomez A."/>
        </authorList>
    </citation>
    <scope>NUCLEOTIDE SEQUENCE [LARGE SCALE GENOMIC DNA]</scope>
    <source>
        <strain evidence="1">HYR1</strain>
    </source>
</reference>
<evidence type="ECO:0000313" key="1">
    <source>
        <dbReference type="EMBL" id="RNA29909.1"/>
    </source>
</evidence>
<comment type="caution">
    <text evidence="1">The sequence shown here is derived from an EMBL/GenBank/DDBJ whole genome shotgun (WGS) entry which is preliminary data.</text>
</comment>
<sequence>MWKLSISYFKIVAALAPAGPELDVLTFIGTSIVDISDSCSLNNVSDNEFFDRFILWDQTSAIGTVDAYDVSSAMFGTSSISSFLGLSTKWIR</sequence>
<gene>
    <name evidence="1" type="ORF">BpHYR1_048068</name>
</gene>
<name>A0A3M7S2M5_BRAPC</name>